<organism evidence="3 4">
    <name type="scientific">Pleurostoma richardsiae</name>
    <dbReference type="NCBI Taxonomy" id="41990"/>
    <lineage>
        <taxon>Eukaryota</taxon>
        <taxon>Fungi</taxon>
        <taxon>Dikarya</taxon>
        <taxon>Ascomycota</taxon>
        <taxon>Pezizomycotina</taxon>
        <taxon>Sordariomycetes</taxon>
        <taxon>Sordariomycetidae</taxon>
        <taxon>Calosphaeriales</taxon>
        <taxon>Pleurostomataceae</taxon>
        <taxon>Pleurostoma</taxon>
    </lineage>
</organism>
<dbReference type="Proteomes" id="UP001174694">
    <property type="component" value="Unassembled WGS sequence"/>
</dbReference>
<dbReference type="PANTHER" id="PTHR42101">
    <property type="entry name" value="CHROMOSOME 16, WHOLE GENOME SHOTGUN SEQUENCE"/>
    <property type="match status" value="1"/>
</dbReference>
<feature type="transmembrane region" description="Helical" evidence="2">
    <location>
        <begin position="158"/>
        <end position="177"/>
    </location>
</feature>
<feature type="transmembrane region" description="Helical" evidence="2">
    <location>
        <begin position="284"/>
        <end position="303"/>
    </location>
</feature>
<protein>
    <submittedName>
        <fullName evidence="3">Bacterial low temperature requirement a protein</fullName>
    </submittedName>
</protein>
<keyword evidence="2" id="KW-1133">Transmembrane helix</keyword>
<dbReference type="AlphaFoldDB" id="A0AA38VPU6"/>
<dbReference type="Pfam" id="PF06772">
    <property type="entry name" value="LtrA"/>
    <property type="match status" value="1"/>
</dbReference>
<feature type="compositionally biased region" description="Polar residues" evidence="1">
    <location>
        <begin position="617"/>
        <end position="626"/>
    </location>
</feature>
<dbReference type="PANTHER" id="PTHR42101:SF1">
    <property type="entry name" value="LOW TEMPERATURE REQUIREMENT A"/>
    <property type="match status" value="1"/>
</dbReference>
<feature type="transmembrane region" description="Helical" evidence="2">
    <location>
        <begin position="97"/>
        <end position="115"/>
    </location>
</feature>
<evidence type="ECO:0000256" key="2">
    <source>
        <dbReference type="SAM" id="Phobius"/>
    </source>
</evidence>
<dbReference type="InterPro" id="IPR010640">
    <property type="entry name" value="Low_temperature_requirement_A"/>
</dbReference>
<reference evidence="3" key="1">
    <citation type="submission" date="2022-07" db="EMBL/GenBank/DDBJ databases">
        <title>Fungi with potential for degradation of polypropylene.</title>
        <authorList>
            <person name="Gostincar C."/>
        </authorList>
    </citation>
    <scope>NUCLEOTIDE SEQUENCE</scope>
    <source>
        <strain evidence="3">EXF-13308</strain>
    </source>
</reference>
<feature type="transmembrane region" description="Helical" evidence="2">
    <location>
        <begin position="487"/>
        <end position="507"/>
    </location>
</feature>
<sequence>MAKEEHDHGDEGKLRLIKSPIVGVTPAGFSSSPHQQQSSADVESLGYRDGPNHSCPEFQRHEEATNIELFFDLFFAANLTVFSEVHEVTNTDQLTSYIGYFCMLWFTWALVGLFDVRFVTDSIFERIARSGHLGVMVGFAVVAPNFNPSDQIKQTFRTMSIILMVSRLILVIQYGTIIWHVRKYRNTKLPLGVMAGVHFVAAMIYLGITFRFRDYNSRVYIAWYIIAICETLLNIVLSFFWDVLSFQGTHLMSRMTLLTLIIIGEGIIVVATNVTTIVKNPNSWTPATIGVVTSGIATMYIVYQIYFDYMGHLHLPPVRQLIWVFLHFPFHLALTLFVEGASQFVIWWKILEVLTGFSNDVQETFDNIDPDLNVTDVRGFFIDKINETVNDIFSLYPPIYVQTDLDIEASFRSLENISETWWNSDTLGDDEETRTFNESVETIYRTVSNSLFATFKIDAIAETEFDGDGVEFEQEVQAENWTRFRLVFQYAFVCAGLVLILINVLFIASRTKRWAVFDVVRAALNFIVGAGLALSTLVTLNDTAAGRFEETPWLLPTLCLAFFVVLVVNHLPKPPPLFFRRRKEGKEQPGHGGPGLLGGPVGVESEFQGGHAYKSSMGYSNGQYSNVPLDAR</sequence>
<feature type="transmembrane region" description="Helical" evidence="2">
    <location>
        <begin position="324"/>
        <end position="348"/>
    </location>
</feature>
<name>A0AA38VPU6_9PEZI</name>
<evidence type="ECO:0000313" key="3">
    <source>
        <dbReference type="EMBL" id="KAJ9138860.1"/>
    </source>
</evidence>
<feature type="transmembrane region" description="Helical" evidence="2">
    <location>
        <begin position="256"/>
        <end position="278"/>
    </location>
</feature>
<feature type="transmembrane region" description="Helical" evidence="2">
    <location>
        <begin position="553"/>
        <end position="572"/>
    </location>
</feature>
<evidence type="ECO:0000313" key="4">
    <source>
        <dbReference type="Proteomes" id="UP001174694"/>
    </source>
</evidence>
<accession>A0AA38VPU6</accession>
<proteinExistence type="predicted"/>
<feature type="region of interest" description="Disordered" evidence="1">
    <location>
        <begin position="580"/>
        <end position="632"/>
    </location>
</feature>
<evidence type="ECO:0000256" key="1">
    <source>
        <dbReference type="SAM" id="MobiDB-lite"/>
    </source>
</evidence>
<keyword evidence="2" id="KW-0472">Membrane</keyword>
<keyword evidence="2" id="KW-0812">Transmembrane</keyword>
<feature type="region of interest" description="Disordered" evidence="1">
    <location>
        <begin position="25"/>
        <end position="46"/>
    </location>
</feature>
<feature type="compositionally biased region" description="Polar residues" evidence="1">
    <location>
        <begin position="28"/>
        <end position="41"/>
    </location>
</feature>
<comment type="caution">
    <text evidence="3">The sequence shown here is derived from an EMBL/GenBank/DDBJ whole genome shotgun (WGS) entry which is preliminary data.</text>
</comment>
<gene>
    <name evidence="3" type="ORF">NKR23_g8258</name>
</gene>
<feature type="transmembrane region" description="Helical" evidence="2">
    <location>
        <begin position="519"/>
        <end position="541"/>
    </location>
</feature>
<feature type="compositionally biased region" description="Gly residues" evidence="1">
    <location>
        <begin position="590"/>
        <end position="601"/>
    </location>
</feature>
<feature type="transmembrane region" description="Helical" evidence="2">
    <location>
        <begin position="220"/>
        <end position="244"/>
    </location>
</feature>
<keyword evidence="4" id="KW-1185">Reference proteome</keyword>
<dbReference type="EMBL" id="JANBVO010000028">
    <property type="protein sequence ID" value="KAJ9138860.1"/>
    <property type="molecule type" value="Genomic_DNA"/>
</dbReference>
<feature type="transmembrane region" description="Helical" evidence="2">
    <location>
        <begin position="189"/>
        <end position="208"/>
    </location>
</feature>